<dbReference type="AlphaFoldDB" id="A0A1B1TDB6"/>
<evidence type="ECO:0000256" key="3">
    <source>
        <dbReference type="ARBA" id="ARBA00023163"/>
    </source>
</evidence>
<protein>
    <submittedName>
        <fullName evidence="5">Transcriptional regulator</fullName>
    </submittedName>
</protein>
<dbReference type="InterPro" id="IPR036390">
    <property type="entry name" value="WH_DNA-bd_sf"/>
</dbReference>
<keyword evidence="3" id="KW-0804">Transcription</keyword>
<keyword evidence="2" id="KW-0238">DNA-binding</keyword>
<evidence type="ECO:0000259" key="4">
    <source>
        <dbReference type="PROSITE" id="PS51118"/>
    </source>
</evidence>
<proteinExistence type="predicted"/>
<reference evidence="5" key="1">
    <citation type="submission" date="2014-11" db="EMBL/GenBank/DDBJ databases">
        <authorList>
            <person name="Zhu J."/>
            <person name="Qi W."/>
            <person name="Song R."/>
        </authorList>
    </citation>
    <scope>NUCLEOTIDE SEQUENCE</scope>
</reference>
<dbReference type="PANTHER" id="PTHR33204:SF37">
    <property type="entry name" value="HTH-TYPE TRANSCRIPTIONAL REGULATOR YODB"/>
    <property type="match status" value="1"/>
</dbReference>
<dbReference type="Gene3D" id="1.10.10.10">
    <property type="entry name" value="Winged helix-like DNA-binding domain superfamily/Winged helix DNA-binding domain"/>
    <property type="match status" value="1"/>
</dbReference>
<organism evidence="5">
    <name type="scientific">uncultured Poseidoniia archaeon</name>
    <dbReference type="NCBI Taxonomy" id="1697135"/>
    <lineage>
        <taxon>Archaea</taxon>
        <taxon>Methanobacteriati</taxon>
        <taxon>Thermoplasmatota</taxon>
        <taxon>Candidatus Poseidoniia</taxon>
        <taxon>environmental samples</taxon>
    </lineage>
</organism>
<evidence type="ECO:0000256" key="1">
    <source>
        <dbReference type="ARBA" id="ARBA00023015"/>
    </source>
</evidence>
<feature type="domain" description="HTH hxlR-type" evidence="4">
    <location>
        <begin position="44"/>
        <end position="144"/>
    </location>
</feature>
<sequence length="147" mass="16947">MNVSNEDWKKINLALDQVQDNGRDIRQIFQSYYEDGEENMEWEVDAAVISFSMFSSRWTTEILSALYIAGDKRFNELRTLLRGISSRTLSDKLRSCQENGLVERVVDDGPPIRVIYRLTTHGRNCGRLLGPLVAYMKIHNDMVVSED</sequence>
<dbReference type="EMBL" id="KP211880">
    <property type="protein sequence ID" value="ANV80253.1"/>
    <property type="molecule type" value="Genomic_DNA"/>
</dbReference>
<dbReference type="PANTHER" id="PTHR33204">
    <property type="entry name" value="TRANSCRIPTIONAL REGULATOR, MARR FAMILY"/>
    <property type="match status" value="1"/>
</dbReference>
<reference evidence="5" key="2">
    <citation type="journal article" date="2015" name="ISME J.">
        <title>A new class of marine Euryarchaeota group II from the Mediterranean deep chlorophyll maximum.</title>
        <authorList>
            <person name="Martin-Cuadrado A.B."/>
            <person name="Garcia-Heredia I."/>
            <person name="Molto A.G."/>
            <person name="Lopez-Ubeda R."/>
            <person name="Kimes N."/>
            <person name="Lopez-Garcia P."/>
            <person name="Moreira D."/>
            <person name="Rodriguez-Valera F."/>
        </authorList>
    </citation>
    <scope>NUCLEOTIDE SEQUENCE</scope>
</reference>
<dbReference type="SUPFAM" id="SSF46785">
    <property type="entry name" value="Winged helix' DNA-binding domain"/>
    <property type="match status" value="1"/>
</dbReference>
<evidence type="ECO:0000256" key="2">
    <source>
        <dbReference type="ARBA" id="ARBA00023125"/>
    </source>
</evidence>
<dbReference type="InterPro" id="IPR036388">
    <property type="entry name" value="WH-like_DNA-bd_sf"/>
</dbReference>
<accession>A0A1B1TDB6</accession>
<dbReference type="GO" id="GO:0003677">
    <property type="term" value="F:DNA binding"/>
    <property type="evidence" value="ECO:0007669"/>
    <property type="project" value="UniProtKB-KW"/>
</dbReference>
<dbReference type="PROSITE" id="PS51118">
    <property type="entry name" value="HTH_HXLR"/>
    <property type="match status" value="1"/>
</dbReference>
<dbReference type="InterPro" id="IPR002577">
    <property type="entry name" value="HTH_HxlR"/>
</dbReference>
<dbReference type="Pfam" id="PF01638">
    <property type="entry name" value="HxlR"/>
    <property type="match status" value="1"/>
</dbReference>
<evidence type="ECO:0000313" key="5">
    <source>
        <dbReference type="EMBL" id="ANV80253.1"/>
    </source>
</evidence>
<name>A0A1B1TDB6_9ARCH</name>
<keyword evidence="1" id="KW-0805">Transcription regulation</keyword>
<dbReference type="EMBL" id="KP211819">
    <property type="protein sequence ID" value="ANV79308.1"/>
    <property type="molecule type" value="Genomic_DNA"/>
</dbReference>